<dbReference type="SUPFAM" id="SSF56801">
    <property type="entry name" value="Acetyl-CoA synthetase-like"/>
    <property type="match status" value="1"/>
</dbReference>
<proteinExistence type="inferred from homology"/>
<evidence type="ECO:0000313" key="6">
    <source>
        <dbReference type="Proteomes" id="UP001589854"/>
    </source>
</evidence>
<evidence type="ECO:0000313" key="5">
    <source>
        <dbReference type="EMBL" id="MFC0271786.1"/>
    </source>
</evidence>
<dbReference type="PANTHER" id="PTHR43201:SF5">
    <property type="entry name" value="MEDIUM-CHAIN ACYL-COA LIGASE ACSF2, MITOCHONDRIAL"/>
    <property type="match status" value="1"/>
</dbReference>
<name>A0ABV6GDM8_9BACI</name>
<dbReference type="InterPro" id="IPR045851">
    <property type="entry name" value="AMP-bd_C_sf"/>
</dbReference>
<dbReference type="Gene3D" id="3.30.300.30">
    <property type="match status" value="1"/>
</dbReference>
<evidence type="ECO:0000256" key="1">
    <source>
        <dbReference type="ARBA" id="ARBA00006432"/>
    </source>
</evidence>
<comment type="similarity">
    <text evidence="1">Belongs to the ATP-dependent AMP-binding enzyme family.</text>
</comment>
<dbReference type="InterPro" id="IPR025110">
    <property type="entry name" value="AMP-bd_C"/>
</dbReference>
<evidence type="ECO:0000259" key="4">
    <source>
        <dbReference type="Pfam" id="PF13193"/>
    </source>
</evidence>
<feature type="domain" description="AMP-dependent synthetase/ligase" evidence="3">
    <location>
        <begin position="14"/>
        <end position="353"/>
    </location>
</feature>
<dbReference type="Pfam" id="PF13193">
    <property type="entry name" value="AMP-binding_C"/>
    <property type="match status" value="1"/>
</dbReference>
<keyword evidence="6" id="KW-1185">Reference proteome</keyword>
<comment type="caution">
    <text evidence="5">The sequence shown here is derived from an EMBL/GenBank/DDBJ whole genome shotgun (WGS) entry which is preliminary data.</text>
</comment>
<evidence type="ECO:0000259" key="3">
    <source>
        <dbReference type="Pfam" id="PF00501"/>
    </source>
</evidence>
<dbReference type="PROSITE" id="PS00455">
    <property type="entry name" value="AMP_BINDING"/>
    <property type="match status" value="1"/>
</dbReference>
<dbReference type="EMBL" id="JBHLVO010000006">
    <property type="protein sequence ID" value="MFC0271786.1"/>
    <property type="molecule type" value="Genomic_DNA"/>
</dbReference>
<keyword evidence="2" id="KW-0436">Ligase</keyword>
<protein>
    <submittedName>
        <fullName evidence="5">Class I adenylate-forming enzyme family protein</fullName>
    </submittedName>
</protein>
<dbReference type="Proteomes" id="UP001589854">
    <property type="component" value="Unassembled WGS sequence"/>
</dbReference>
<dbReference type="PANTHER" id="PTHR43201">
    <property type="entry name" value="ACYL-COA SYNTHETASE"/>
    <property type="match status" value="1"/>
</dbReference>
<dbReference type="RefSeq" id="WP_378933331.1">
    <property type="nucleotide sequence ID" value="NZ_JBHLVO010000006.1"/>
</dbReference>
<dbReference type="InterPro" id="IPR000873">
    <property type="entry name" value="AMP-dep_synth/lig_dom"/>
</dbReference>
<accession>A0ABV6GDM8</accession>
<dbReference type="Pfam" id="PF00501">
    <property type="entry name" value="AMP-binding"/>
    <property type="match status" value="1"/>
</dbReference>
<reference evidence="5 6" key="1">
    <citation type="submission" date="2024-09" db="EMBL/GenBank/DDBJ databases">
        <authorList>
            <person name="Sun Q."/>
            <person name="Mori K."/>
        </authorList>
    </citation>
    <scope>NUCLEOTIDE SEQUENCE [LARGE SCALE GENOMIC DNA]</scope>
    <source>
        <strain evidence="5 6">CCM 7228</strain>
    </source>
</reference>
<evidence type="ECO:0000256" key="2">
    <source>
        <dbReference type="ARBA" id="ARBA00022598"/>
    </source>
</evidence>
<feature type="domain" description="AMP-binding enzyme C-terminal" evidence="4">
    <location>
        <begin position="403"/>
        <end position="479"/>
    </location>
</feature>
<dbReference type="InterPro" id="IPR020845">
    <property type="entry name" value="AMP-binding_CS"/>
</dbReference>
<organism evidence="5 6">
    <name type="scientific">Metabacillus herbersteinensis</name>
    <dbReference type="NCBI Taxonomy" id="283816"/>
    <lineage>
        <taxon>Bacteria</taxon>
        <taxon>Bacillati</taxon>
        <taxon>Bacillota</taxon>
        <taxon>Bacilli</taxon>
        <taxon>Bacillales</taxon>
        <taxon>Bacillaceae</taxon>
        <taxon>Metabacillus</taxon>
    </lineage>
</organism>
<dbReference type="InterPro" id="IPR042099">
    <property type="entry name" value="ANL_N_sf"/>
</dbReference>
<gene>
    <name evidence="5" type="ORF">ACFFIX_10000</name>
</gene>
<dbReference type="Gene3D" id="3.40.50.12780">
    <property type="entry name" value="N-terminal domain of ligase-like"/>
    <property type="match status" value="1"/>
</dbReference>
<sequence length="493" mass="55049">METLATLAKKTLIQHSNKTAVKDERGTITYNQLRINACQLAHALVEEGLKKGDRVAILMSNRREHIEFDIAIAMTGLIKVPVNYRLHPKELDYIIENSRAAILFGEENLIESVNLSIKKIDIDTEYEFFISGKKEDFPTIEVHEDDLFALMYTSGTTGKPKGGMLTHRNMLSSALSLNMVCEITHTDTIGHVAPLTHGSNFLSQCALFFGLKQVIFNKFNPEDFLDDLEGEEISIIFLVPTLVNLMIHAENFDPSKLRHIKSINMAGSPIAVDKLNKALDLVGPKFAETYGLVEAPMVISMMPKEELKNRPDSCGAIGPFVEVKIVDNKGKEVPNGEIGEVTCKGSLVMKGYWDNEAATNEAIKNGWFHTGDLGSLDDNGYLRLIDRAKDTIITGGMNVYPREVEEVLNQHPAVKETCVFGVPDEKWGESICAHVVLSDPSLKVSEEDLITLCKEHLASFKKPRFIRIVETLPKNSYGKIMRKSLKEQYQLQG</sequence>